<comment type="caution">
    <text evidence="1">The sequence shown here is derived from an EMBL/GenBank/DDBJ whole genome shotgun (WGS) entry which is preliminary data.</text>
</comment>
<reference evidence="1 2" key="1">
    <citation type="journal article" date="2022" name="New Phytol.">
        <title>Ecological generalism drives hyperdiversity of secondary metabolite gene clusters in xylarialean endophytes.</title>
        <authorList>
            <person name="Franco M.E.E."/>
            <person name="Wisecaver J.H."/>
            <person name="Arnold A.E."/>
            <person name="Ju Y.M."/>
            <person name="Slot J.C."/>
            <person name="Ahrendt S."/>
            <person name="Moore L.P."/>
            <person name="Eastman K.E."/>
            <person name="Scott K."/>
            <person name="Konkel Z."/>
            <person name="Mondo S.J."/>
            <person name="Kuo A."/>
            <person name="Hayes R.D."/>
            <person name="Haridas S."/>
            <person name="Andreopoulos B."/>
            <person name="Riley R."/>
            <person name="LaButti K."/>
            <person name="Pangilinan J."/>
            <person name="Lipzen A."/>
            <person name="Amirebrahimi M."/>
            <person name="Yan J."/>
            <person name="Adam C."/>
            <person name="Keymanesh K."/>
            <person name="Ng V."/>
            <person name="Louie K."/>
            <person name="Northen T."/>
            <person name="Drula E."/>
            <person name="Henrissat B."/>
            <person name="Hsieh H.M."/>
            <person name="Youens-Clark K."/>
            <person name="Lutzoni F."/>
            <person name="Miadlikowska J."/>
            <person name="Eastwood D.C."/>
            <person name="Hamelin R.C."/>
            <person name="Grigoriev I.V."/>
            <person name="U'Ren J.M."/>
        </authorList>
    </citation>
    <scope>NUCLEOTIDE SEQUENCE [LARGE SCALE GENOMIC DNA]</scope>
    <source>
        <strain evidence="1 2">CBS 119005</strain>
    </source>
</reference>
<organism evidence="1 2">
    <name type="scientific">Hypoxylon rubiginosum</name>
    <dbReference type="NCBI Taxonomy" id="110542"/>
    <lineage>
        <taxon>Eukaryota</taxon>
        <taxon>Fungi</taxon>
        <taxon>Dikarya</taxon>
        <taxon>Ascomycota</taxon>
        <taxon>Pezizomycotina</taxon>
        <taxon>Sordariomycetes</taxon>
        <taxon>Xylariomycetidae</taxon>
        <taxon>Xylariales</taxon>
        <taxon>Hypoxylaceae</taxon>
        <taxon>Hypoxylon</taxon>
    </lineage>
</organism>
<gene>
    <name evidence="1" type="ORF">F4820DRAFT_366852</name>
</gene>
<proteinExistence type="predicted"/>
<protein>
    <submittedName>
        <fullName evidence="1">Uncharacterized protein</fullName>
    </submittedName>
</protein>
<accession>A0ACB9ZFP8</accession>
<evidence type="ECO:0000313" key="1">
    <source>
        <dbReference type="EMBL" id="KAI4869803.1"/>
    </source>
</evidence>
<name>A0ACB9ZFP8_9PEZI</name>
<dbReference type="EMBL" id="MU393428">
    <property type="protein sequence ID" value="KAI4869803.1"/>
    <property type="molecule type" value="Genomic_DNA"/>
</dbReference>
<dbReference type="Proteomes" id="UP001497700">
    <property type="component" value="Unassembled WGS sequence"/>
</dbReference>
<evidence type="ECO:0000313" key="2">
    <source>
        <dbReference type="Proteomes" id="UP001497700"/>
    </source>
</evidence>
<keyword evidence="2" id="KW-1185">Reference proteome</keyword>
<sequence length="262" mass="28979">MASLNLSEAEFKSLQLTAQRLRSINGDIESMKSNIFQSNQPLPSLQNLQSHAVIIQKHLGLIAEATSQHNELFSRIAVHPSTNFPGRTQEGILLQLLRKKPEPDIATAMEDGQKMVAGLFQPNESNKDTGVGSGADMSVKEVGTAEGLEKDLEEIWDKTRESFYTRVLEYGRKEAKLPFTEEEYANGLTNVRTGLKKGLDWEEEGNDDDDDEEDEEEEGDDDRMDLDRPPPPQASVVTTKKVDGASLENVMRFAAGGNLTTG</sequence>